<name>A0ABZ0IXN8_9BACT</name>
<evidence type="ECO:0000313" key="2">
    <source>
        <dbReference type="EMBL" id="WOK09282.1"/>
    </source>
</evidence>
<accession>A0ABZ0IXN8</accession>
<protein>
    <recommendedName>
        <fullName evidence="4">Outer membrane protein beta-barrel domain-containing protein</fullName>
    </recommendedName>
</protein>
<reference evidence="2 3" key="1">
    <citation type="journal article" date="2023" name="Microbiol. Resour. Announc.">
        <title>Complete Genome Sequence of Imperialibacter roseus strain P4T.</title>
        <authorList>
            <person name="Tizabi D.R."/>
            <person name="Bachvaroff T."/>
            <person name="Hill R.T."/>
        </authorList>
    </citation>
    <scope>NUCLEOTIDE SEQUENCE [LARGE SCALE GENOMIC DNA]</scope>
    <source>
        <strain evidence="2 3">P4T</strain>
    </source>
</reference>
<evidence type="ECO:0008006" key="4">
    <source>
        <dbReference type="Google" id="ProtNLM"/>
    </source>
</evidence>
<sequence>MKNQYLLLLFFLIASTYAFAQEEMASKAPNISTGRLLSIEPGIGIHTNFGTDVLMTTLVQWNPIQRLSFASHSSFNINNVTARNFNHITTDYNYSINQKFGAGTTLNGRKTSQTFLLMAGVKYTTYQETLRNPDLATATASIKSLSPDYGLMYSLKRGWKKYFFTGRMYVPLFPWPTKGSNITYIDGNSNNIALEAGVGIKIK</sequence>
<feature type="signal peptide" evidence="1">
    <location>
        <begin position="1"/>
        <end position="20"/>
    </location>
</feature>
<evidence type="ECO:0000256" key="1">
    <source>
        <dbReference type="SAM" id="SignalP"/>
    </source>
</evidence>
<dbReference type="Proteomes" id="UP001302349">
    <property type="component" value="Chromosome"/>
</dbReference>
<dbReference type="EMBL" id="CP136051">
    <property type="protein sequence ID" value="WOK09282.1"/>
    <property type="molecule type" value="Genomic_DNA"/>
</dbReference>
<gene>
    <name evidence="2" type="ORF">RT717_11595</name>
</gene>
<keyword evidence="1" id="KW-0732">Signal</keyword>
<proteinExistence type="predicted"/>
<evidence type="ECO:0000313" key="3">
    <source>
        <dbReference type="Proteomes" id="UP001302349"/>
    </source>
</evidence>
<dbReference type="RefSeq" id="WP_317491902.1">
    <property type="nucleotide sequence ID" value="NZ_CP136051.1"/>
</dbReference>
<feature type="chain" id="PRO_5047117102" description="Outer membrane protein beta-barrel domain-containing protein" evidence="1">
    <location>
        <begin position="21"/>
        <end position="203"/>
    </location>
</feature>
<organism evidence="2 3">
    <name type="scientific">Imperialibacter roseus</name>
    <dbReference type="NCBI Taxonomy" id="1324217"/>
    <lineage>
        <taxon>Bacteria</taxon>
        <taxon>Pseudomonadati</taxon>
        <taxon>Bacteroidota</taxon>
        <taxon>Cytophagia</taxon>
        <taxon>Cytophagales</taxon>
        <taxon>Flammeovirgaceae</taxon>
        <taxon>Imperialibacter</taxon>
    </lineage>
</organism>
<keyword evidence="3" id="KW-1185">Reference proteome</keyword>